<evidence type="ECO:0000256" key="2">
    <source>
        <dbReference type="SAM" id="MobiDB-lite"/>
    </source>
</evidence>
<feature type="compositionally biased region" description="Basic and acidic residues" evidence="2">
    <location>
        <begin position="54"/>
        <end position="66"/>
    </location>
</feature>
<comment type="caution">
    <text evidence="3">The sequence shown here is derived from an EMBL/GenBank/DDBJ whole genome shotgun (WGS) entry which is preliminary data.</text>
</comment>
<feature type="repeat" description="TPR" evidence="1">
    <location>
        <begin position="619"/>
        <end position="652"/>
    </location>
</feature>
<dbReference type="PANTHER" id="PTHR44102">
    <property type="entry name" value="PROTEIN NPG1"/>
    <property type="match status" value="1"/>
</dbReference>
<sequence>MLDMKLARKKMDKKWIKTLRIFSKFDPREKMKCLNPGMHLKDEMVTIDFSGSERSSRIDDGERRSETSNIEEAESSLREGGCLNYEEARALLGRLEYQRGNIEAALHVFDGIDIAAVTPKIKISIARRIGRHKSKLHWDAPPMSIHAVSLLMEAIFLKARALHDLGKFVEAAQSCSLILDIVESASPNGLPGIFSRGCRLQETVCKSVELLPELWKMADNPHGAISSYRRALLGQWNLDLVVIAKIRKEFAIFLLYGGCDAGPPNLHSKMDGYFTPKNNVEEAILLLMILLSDFNEKKAEWDPSIVEHLTFALAISGQLRPLANKFEELLPGFLNRKERYYQLALCYLGEGDSLTALNLLKKIFSDREGPNCVKDLLLASKICGESSAYAEEGVSFSRRMLASFDGRCESLKSVANFLLGVSLSAQARSSASDSERVTKQDEALEVLEKAEKFMQVKDYRVIYHLSLENAEQRKLDVALHYAKQLLKLEAGSNVTSWILVARILSAQKRFIDAETIINAALDQTGKWSQGELLQTKAKIQIARGQLKKAVETYTDLLAVIRLRTKNLAVGMKCSKIAEIDRKLEMGTWYDLANVYTGMSHWRDAEVCISKLKAISPYSASGWYATGQLQEAKGLHKESLVSYSRALDLEPTHVPSLVSTAVVLRHCGDRQFAVVRSFLAEALRLDRTSHVAWLNLGLLYEAEGASTVEAAECFQAAAILEESAPECYANLMCPQLLMRPWRWRPSMIEFKVIEMQELFCWMQIKCTKMFVCIMIYINAMRAGSDAKTYNRLEENLKNSKGVTIF</sequence>
<evidence type="ECO:0000313" key="3">
    <source>
        <dbReference type="EMBL" id="KAH0456193.1"/>
    </source>
</evidence>
<name>A0AAV7GKK4_DENCH</name>
<feature type="region of interest" description="Disordered" evidence="2">
    <location>
        <begin position="52"/>
        <end position="73"/>
    </location>
</feature>
<proteinExistence type="predicted"/>
<dbReference type="EMBL" id="JAGFBR010000013">
    <property type="protein sequence ID" value="KAH0456193.1"/>
    <property type="molecule type" value="Genomic_DNA"/>
</dbReference>
<gene>
    <name evidence="3" type="ORF">IEQ34_014100</name>
</gene>
<protein>
    <submittedName>
        <fullName evidence="3">Uncharacterized protein</fullName>
    </submittedName>
</protein>
<dbReference type="AlphaFoldDB" id="A0AAV7GKK4"/>
<dbReference type="SUPFAM" id="SSF48452">
    <property type="entry name" value="TPR-like"/>
    <property type="match status" value="3"/>
</dbReference>
<dbReference type="InterPro" id="IPR043376">
    <property type="entry name" value="NPG1-like"/>
</dbReference>
<dbReference type="PANTHER" id="PTHR44102:SF1">
    <property type="entry name" value="OS10G0471400 PROTEIN"/>
    <property type="match status" value="1"/>
</dbReference>
<dbReference type="Proteomes" id="UP000775213">
    <property type="component" value="Unassembled WGS sequence"/>
</dbReference>
<dbReference type="SMART" id="SM00028">
    <property type="entry name" value="TPR"/>
    <property type="match status" value="6"/>
</dbReference>
<evidence type="ECO:0000313" key="4">
    <source>
        <dbReference type="Proteomes" id="UP000775213"/>
    </source>
</evidence>
<reference evidence="3 4" key="1">
    <citation type="journal article" date="2021" name="Hortic Res">
        <title>Chromosome-scale assembly of the Dendrobium chrysotoxum genome enhances the understanding of orchid evolution.</title>
        <authorList>
            <person name="Zhang Y."/>
            <person name="Zhang G.Q."/>
            <person name="Zhang D."/>
            <person name="Liu X.D."/>
            <person name="Xu X.Y."/>
            <person name="Sun W.H."/>
            <person name="Yu X."/>
            <person name="Zhu X."/>
            <person name="Wang Z.W."/>
            <person name="Zhao X."/>
            <person name="Zhong W.Y."/>
            <person name="Chen H."/>
            <person name="Yin W.L."/>
            <person name="Huang T."/>
            <person name="Niu S.C."/>
            <person name="Liu Z.J."/>
        </authorList>
    </citation>
    <scope>NUCLEOTIDE SEQUENCE [LARGE SCALE GENOMIC DNA]</scope>
    <source>
        <strain evidence="3">Lindl</strain>
    </source>
</reference>
<dbReference type="InterPro" id="IPR019734">
    <property type="entry name" value="TPR_rpt"/>
</dbReference>
<dbReference type="InterPro" id="IPR011990">
    <property type="entry name" value="TPR-like_helical_dom_sf"/>
</dbReference>
<dbReference type="PROSITE" id="PS50005">
    <property type="entry name" value="TPR"/>
    <property type="match status" value="1"/>
</dbReference>
<dbReference type="Gene3D" id="1.25.40.10">
    <property type="entry name" value="Tetratricopeptide repeat domain"/>
    <property type="match status" value="2"/>
</dbReference>
<evidence type="ECO:0000256" key="1">
    <source>
        <dbReference type="PROSITE-ProRule" id="PRU00339"/>
    </source>
</evidence>
<keyword evidence="4" id="KW-1185">Reference proteome</keyword>
<keyword evidence="1" id="KW-0802">TPR repeat</keyword>
<accession>A0AAV7GKK4</accession>
<organism evidence="3 4">
    <name type="scientific">Dendrobium chrysotoxum</name>
    <name type="common">Orchid</name>
    <dbReference type="NCBI Taxonomy" id="161865"/>
    <lineage>
        <taxon>Eukaryota</taxon>
        <taxon>Viridiplantae</taxon>
        <taxon>Streptophyta</taxon>
        <taxon>Embryophyta</taxon>
        <taxon>Tracheophyta</taxon>
        <taxon>Spermatophyta</taxon>
        <taxon>Magnoliopsida</taxon>
        <taxon>Liliopsida</taxon>
        <taxon>Asparagales</taxon>
        <taxon>Orchidaceae</taxon>
        <taxon>Epidendroideae</taxon>
        <taxon>Malaxideae</taxon>
        <taxon>Dendrobiinae</taxon>
        <taxon>Dendrobium</taxon>
    </lineage>
</organism>